<organism evidence="2 3">
    <name type="scientific">Caerostris darwini</name>
    <dbReference type="NCBI Taxonomy" id="1538125"/>
    <lineage>
        <taxon>Eukaryota</taxon>
        <taxon>Metazoa</taxon>
        <taxon>Ecdysozoa</taxon>
        <taxon>Arthropoda</taxon>
        <taxon>Chelicerata</taxon>
        <taxon>Arachnida</taxon>
        <taxon>Araneae</taxon>
        <taxon>Araneomorphae</taxon>
        <taxon>Entelegynae</taxon>
        <taxon>Araneoidea</taxon>
        <taxon>Araneidae</taxon>
        <taxon>Caerostris</taxon>
    </lineage>
</organism>
<dbReference type="AlphaFoldDB" id="A0AAV4VMG7"/>
<keyword evidence="3" id="KW-1185">Reference proteome</keyword>
<accession>A0AAV4VMG7</accession>
<sequence>MSEEGPACDSSPFRVREARCPTHPVGPRPNDRGLAFYSVARGPKNAGPGQSDTRAQQTRVNCNWICNSEGRAVEWSLGGSFRVPPTPHGPFFFGGKGEMKHHKKCLSER</sequence>
<evidence type="ECO:0000313" key="2">
    <source>
        <dbReference type="EMBL" id="GIY71154.1"/>
    </source>
</evidence>
<feature type="region of interest" description="Disordered" evidence="1">
    <location>
        <begin position="1"/>
        <end position="56"/>
    </location>
</feature>
<reference evidence="2 3" key="1">
    <citation type="submission" date="2021-06" db="EMBL/GenBank/DDBJ databases">
        <title>Caerostris darwini draft genome.</title>
        <authorList>
            <person name="Kono N."/>
            <person name="Arakawa K."/>
        </authorList>
    </citation>
    <scope>NUCLEOTIDE SEQUENCE [LARGE SCALE GENOMIC DNA]</scope>
</reference>
<evidence type="ECO:0000313" key="3">
    <source>
        <dbReference type="Proteomes" id="UP001054837"/>
    </source>
</evidence>
<name>A0AAV4VMG7_9ARAC</name>
<comment type="caution">
    <text evidence="2">The sequence shown here is derived from an EMBL/GenBank/DDBJ whole genome shotgun (WGS) entry which is preliminary data.</text>
</comment>
<dbReference type="Proteomes" id="UP001054837">
    <property type="component" value="Unassembled WGS sequence"/>
</dbReference>
<dbReference type="EMBL" id="BPLQ01013294">
    <property type="protein sequence ID" value="GIY71154.1"/>
    <property type="molecule type" value="Genomic_DNA"/>
</dbReference>
<proteinExistence type="predicted"/>
<protein>
    <submittedName>
        <fullName evidence="2">Uncharacterized protein</fullName>
    </submittedName>
</protein>
<evidence type="ECO:0000256" key="1">
    <source>
        <dbReference type="SAM" id="MobiDB-lite"/>
    </source>
</evidence>
<gene>
    <name evidence="2" type="ORF">CDAR_472211</name>
</gene>